<evidence type="ECO:0000313" key="1">
    <source>
        <dbReference type="EMBL" id="KAI8552790.1"/>
    </source>
</evidence>
<protein>
    <submittedName>
        <fullName evidence="1">Uncharacterized protein</fullName>
    </submittedName>
</protein>
<dbReference type="EMBL" id="CM046393">
    <property type="protein sequence ID" value="KAI8552790.1"/>
    <property type="molecule type" value="Genomic_DNA"/>
</dbReference>
<reference evidence="1" key="1">
    <citation type="submission" date="2022-02" db="EMBL/GenBank/DDBJ databases">
        <title>Plant Genome Project.</title>
        <authorList>
            <person name="Zhang R.-G."/>
        </authorList>
    </citation>
    <scope>NUCLEOTIDE SEQUENCE</scope>
    <source>
        <strain evidence="1">AT1</strain>
    </source>
</reference>
<dbReference type="Proteomes" id="UP001062846">
    <property type="component" value="Chromosome 6"/>
</dbReference>
<name>A0ACC0NHW6_RHOML</name>
<accession>A0ACC0NHW6</accession>
<proteinExistence type="predicted"/>
<organism evidence="1 2">
    <name type="scientific">Rhododendron molle</name>
    <name type="common">Chinese azalea</name>
    <name type="synonym">Azalea mollis</name>
    <dbReference type="NCBI Taxonomy" id="49168"/>
    <lineage>
        <taxon>Eukaryota</taxon>
        <taxon>Viridiplantae</taxon>
        <taxon>Streptophyta</taxon>
        <taxon>Embryophyta</taxon>
        <taxon>Tracheophyta</taxon>
        <taxon>Spermatophyta</taxon>
        <taxon>Magnoliopsida</taxon>
        <taxon>eudicotyledons</taxon>
        <taxon>Gunneridae</taxon>
        <taxon>Pentapetalae</taxon>
        <taxon>asterids</taxon>
        <taxon>Ericales</taxon>
        <taxon>Ericaceae</taxon>
        <taxon>Ericoideae</taxon>
        <taxon>Rhodoreae</taxon>
        <taxon>Rhododendron</taxon>
    </lineage>
</organism>
<gene>
    <name evidence="1" type="ORF">RHMOL_Rhmol06G0295500</name>
</gene>
<sequence>MEENPEDTITEEREELMISPSGKNPTRRLAHFLKPSVTSIEGPVFHLPSGTFLSPTSTDFPLRVEFKGCFGPARLWKSWFDRMHSIHQSTWKKAGIYEAIVNSTYQIRVNREIVLGFAEKWCSDTNTFVFDWGEGTVTLEDVLVLGGYSVLGKSVITPLENREMVEIDAKLMKGRSELLKSKANKADQTQWGKLFMGSGSEIEHEAFLVLWLSRHVFPCGHKVINRDVHSIAIHLARGTRIALAPAVLSWLYRDLRRLRLKKATLSKRKRKAGLSLWAPLQMVQIWAWERFPTLRPQPNPLKPGEPRMARWNKMKTKNIENVGMALNSARECFQWRPYAISEENWVFPKFYIEREEWVSVCLGMDEDFELFARFLRPSELVGLDCLECYLPHRVAMQFGMDQDLPGLVSRLNETPVMAWEKYNRPIKDGRLYVPSRLFKSDVTTRYLEWWKQSKLAQKDAVKGAKAEKSTKSPRKPPEVPKGKNVENDALGTPTKRERFKPAKLRHEKSIINSQVKSLQIPKGKKRKRVDKEPKSVGKDKHRLGDSAGKKKSCAADNGAGKKMEYQVEHRENTMRGEAMMGGSHGPSENVIESHVGIPSDDWVSIGNNGRYIGTQSAVDVPGLEARASKLETVFARLKAEKLGLRAALHISDIASNKKPLDWNTPMEIAEGAARGLEYLHETANPPVIYRNFKASNILPDGKFNMKLSEFGLAKLGPTGDKSHVSINVTGTYGYKRGVAEGMPFDPCNWLLLSVKDNLPKKKESQMCIALELTFWRSSLEGESLTIQVTRPSEEQNLVSWIVKTAACVGNPCRKLGRGVLQAMALGGVSTQTSHHCKQCPPLSWLSTSRPGPSSMGSHSSFSLWVSSRKALYRDCSCRLPIARTFSSISGFSRSLKVKQSSSCNIMSSSGEYRHYPTDSSWKLEVLSGAGNPCARMVPNLSGHISSDREPVSCSPQLTKEENDIMSSRGECRHYPTDSSWKLEVLSGAGNPCVRMVPNLSGHITSDREPDPQLMEQENEQVLEDKAARLWIEEAFRLVKEKYELRDSNTPVFVHSNHNPVGFGIPRVEATANGGQYGLTDMQDGSDHLLSKDRMEASMVSANSSREGTLRSSLGQGYMHSQAHTSGACSVENEGNTSLIEKSPVVQSEGIEYNGSGGLSKEMEEKTSKPLSGSSIDKPKGFDQFHVRERLVRIYEKVAKIDVKQETPVDHGEMICFSIYSGPEADFGNGKSCIWVDLLAEGGKTILAEFAPFFEDTSIKKAMFPSLILLSLCRHLVVWHNYSFDNHIIENYGFKVSGFHADTMHMARLWDSSRQTEGGYSLEALSGDPRVCHDENLIGKVSMKTIFGRGKVKKDGSNGKIITIPPVEDLQREERKLWICYSALDSISTLNLYESLKRKLSGMEWKVDGRIEGTMLDFYEKYWQPFGELLVTMETEGMLVDRSYLAEVEKVARAEQQVAGNRFRNWASKYCPDAKYMNVGSDTQLRLLLFGGTLNRFDLCCLAVILALVLKDQNESLPLEKDFKVPNIEKVIEEGKKAPTKFRNIKLCRLESKLEPEMYTASGWPSVCGDALKTLAGKVSAEFDFTDEAQVLETKEGVSEDKEAAYGTAYAAFGGGLKGKEACHAIAALCEVCSIDSLISNFILPLQGSHISGKNGRIHGSLNINTETGRLSARRPSLQNQPALEKDRYKIRQAFVAAPGNSLIVADYGQLELRILAHLANCKSMLDAFKAGGDFHSRTAMNMYPHIREAVEQKSVLLEWHPQPGEDKPPVPLLKDAFASERRKAKMLNFSIAYGKTAVGLSRDWKVSVKEAKETVARWYNERKEVRNWQDERKKEACSTKRCVHTLLGRARLFPSVDQVTSSQRGHIERAAINTPVQGSAADVAMCAMLEISKNLRLKELGWRLLLQVHDEVILEGPTESGEEAKAIVVECMSKPFDGKNILRVDLSVDAKCAQNWIMGPIQSSWIFHSAFFFSLFFCHMGNRHLCLPSNNIRPKEASSVRRAEFSIVRRTGNSVAHHLARNARCISDIAVWKDAAPRR</sequence>
<evidence type="ECO:0000313" key="2">
    <source>
        <dbReference type="Proteomes" id="UP001062846"/>
    </source>
</evidence>
<keyword evidence="2" id="KW-1185">Reference proteome</keyword>
<comment type="caution">
    <text evidence="1">The sequence shown here is derived from an EMBL/GenBank/DDBJ whole genome shotgun (WGS) entry which is preliminary data.</text>
</comment>